<dbReference type="RefSeq" id="WP_340523739.1">
    <property type="nucleotide sequence ID" value="NZ_JBBLXS010000098.1"/>
</dbReference>
<protein>
    <recommendedName>
        <fullName evidence="3">Phycobilisome degradation protein NblA</fullName>
    </recommendedName>
</protein>
<reference evidence="1 2" key="1">
    <citation type="journal article" date="2020" name="Harmful Algae">
        <title>Molecular and morphological characterization of a novel dihydroanatoxin-a producing Microcoleus species (cyanobacteria) from the Russian River, California, USA.</title>
        <authorList>
            <person name="Conklin K.Y."/>
            <person name="Stancheva R."/>
            <person name="Otten T.G."/>
            <person name="Fadness R."/>
            <person name="Boyer G.L."/>
            <person name="Read B."/>
            <person name="Zhang X."/>
            <person name="Sheath R.G."/>
        </authorList>
    </citation>
    <scope>NUCLEOTIDE SEQUENCE [LARGE SCALE GENOMIC DNA]</scope>
    <source>
        <strain evidence="1 2">PTRS2</strain>
    </source>
</reference>
<organism evidence="1 2">
    <name type="scientific">Microcoleus anatoxicus PTRS2</name>
    <dbReference type="NCBI Taxonomy" id="2705321"/>
    <lineage>
        <taxon>Bacteria</taxon>
        <taxon>Bacillati</taxon>
        <taxon>Cyanobacteriota</taxon>
        <taxon>Cyanophyceae</taxon>
        <taxon>Oscillatoriophycideae</taxon>
        <taxon>Oscillatoriales</taxon>
        <taxon>Microcoleaceae</taxon>
        <taxon>Microcoleus</taxon>
        <taxon>Microcoleus anatoxicus</taxon>
    </lineage>
</organism>
<dbReference type="Proteomes" id="UP001384579">
    <property type="component" value="Unassembled WGS sequence"/>
</dbReference>
<dbReference type="EMBL" id="JBBLXS010000098">
    <property type="protein sequence ID" value="MEK0185166.1"/>
    <property type="molecule type" value="Genomic_DNA"/>
</dbReference>
<evidence type="ECO:0008006" key="3">
    <source>
        <dbReference type="Google" id="ProtNLM"/>
    </source>
</evidence>
<accession>A0ABU8YLM9</accession>
<name>A0ABU8YLM9_9CYAN</name>
<evidence type="ECO:0000313" key="1">
    <source>
        <dbReference type="EMBL" id="MEK0185166.1"/>
    </source>
</evidence>
<gene>
    <name evidence="1" type="ORF">WMG39_09870</name>
</gene>
<keyword evidence="2" id="KW-1185">Reference proteome</keyword>
<sequence>MSTTQTQDSPFLTEEIVDQIFADGELTRADRQRIKLMLLDESIDEHQLILIERVMTGVVQGVLDVLY</sequence>
<proteinExistence type="predicted"/>
<comment type="caution">
    <text evidence="1">The sequence shown here is derived from an EMBL/GenBank/DDBJ whole genome shotgun (WGS) entry which is preliminary data.</text>
</comment>
<evidence type="ECO:0000313" key="2">
    <source>
        <dbReference type="Proteomes" id="UP001384579"/>
    </source>
</evidence>